<sequence length="379" mass="39306">MTTSPKKTLRVLGFMTGTSLDAVDMAVIETDGHDILSFGPAGEMKLDAESRAIIEDAIDDAFDWERDEEEPDSFEDARMAVADAHLAAALGFMAVNGVKSSALDLVGVHGQTVLHEAPTPDLQGRTVQLIDAASVAEGLGVPVAYDFRSADVAAGGQGAPLAPIYHAALVRKAGMEGPVAVLNLGGVGNITLIRADGDLEAFDTGPANGMVDLLVQSRMKKRMDEGGRLAAAGTVDQAVLDAYLAHPYFAASGPKSLDRFDFSLEPVADLSLEDAAATLTAFAAQAVALAVARCSEQAKEIVVCGGGRHNPALLAAIRERVGVPISTAEDMGWRGDAIEAEAFAFLAARCRLGLPISFPGTTGVPAPMTGGRIVEPGAE</sequence>
<gene>
    <name evidence="2" type="primary">anmK</name>
    <name evidence="3" type="ORF">DA69_05085</name>
</gene>
<dbReference type="Gene3D" id="3.30.420.40">
    <property type="match status" value="2"/>
</dbReference>
<dbReference type="GO" id="GO:0016773">
    <property type="term" value="F:phosphotransferase activity, alcohol group as acceptor"/>
    <property type="evidence" value="ECO:0007669"/>
    <property type="project" value="UniProtKB-UniRule"/>
</dbReference>
<comment type="similarity">
    <text evidence="2">Belongs to the anhydro-N-acetylmuramic acid kinase family.</text>
</comment>
<evidence type="ECO:0000256" key="1">
    <source>
        <dbReference type="ARBA" id="ARBA00023277"/>
    </source>
</evidence>
<dbReference type="HAMAP" id="MF_01270">
    <property type="entry name" value="AnhMurNAc_kinase"/>
    <property type="match status" value="1"/>
</dbReference>
<keyword evidence="2" id="KW-0808">Transferase</keyword>
<evidence type="ECO:0000313" key="3">
    <source>
        <dbReference type="EMBL" id="ANF54168.1"/>
    </source>
</evidence>
<dbReference type="RefSeq" id="WP_029972486.1">
    <property type="nucleotide sequence ID" value="NZ_CP015614.1"/>
</dbReference>
<keyword evidence="2 3" id="KW-0418">Kinase</keyword>
<evidence type="ECO:0000256" key="2">
    <source>
        <dbReference type="HAMAP-Rule" id="MF_01270"/>
    </source>
</evidence>
<dbReference type="GO" id="GO:0006040">
    <property type="term" value="P:amino sugar metabolic process"/>
    <property type="evidence" value="ECO:0007669"/>
    <property type="project" value="InterPro"/>
</dbReference>
<dbReference type="STRING" id="588932.DA69_05085"/>
<comment type="catalytic activity">
    <reaction evidence="2">
        <text>1,6-anhydro-N-acetyl-beta-muramate + ATP + H2O = N-acetyl-D-muramate 6-phosphate + ADP + H(+)</text>
        <dbReference type="Rhea" id="RHEA:24952"/>
        <dbReference type="ChEBI" id="CHEBI:15377"/>
        <dbReference type="ChEBI" id="CHEBI:15378"/>
        <dbReference type="ChEBI" id="CHEBI:30616"/>
        <dbReference type="ChEBI" id="CHEBI:58690"/>
        <dbReference type="ChEBI" id="CHEBI:58722"/>
        <dbReference type="ChEBI" id="CHEBI:456216"/>
        <dbReference type="EC" id="2.7.1.170"/>
    </reaction>
</comment>
<dbReference type="GO" id="GO:0005524">
    <property type="term" value="F:ATP binding"/>
    <property type="evidence" value="ECO:0007669"/>
    <property type="project" value="UniProtKB-UniRule"/>
</dbReference>
<dbReference type="GO" id="GO:0016301">
    <property type="term" value="F:kinase activity"/>
    <property type="evidence" value="ECO:0007669"/>
    <property type="project" value="UniProtKB-KW"/>
</dbReference>
<dbReference type="EC" id="2.7.1.170" evidence="2"/>
<evidence type="ECO:0000313" key="4">
    <source>
        <dbReference type="Proteomes" id="UP000077603"/>
    </source>
</evidence>
<dbReference type="KEGG" id="bne:DA69_05085"/>
<dbReference type="PANTHER" id="PTHR30605">
    <property type="entry name" value="ANHYDRO-N-ACETYLMURAMIC ACID KINASE"/>
    <property type="match status" value="1"/>
</dbReference>
<dbReference type="Proteomes" id="UP000077603">
    <property type="component" value="Chromosome"/>
</dbReference>
<dbReference type="PANTHER" id="PTHR30605:SF0">
    <property type="entry name" value="ANHYDRO-N-ACETYLMURAMIC ACID KINASE"/>
    <property type="match status" value="1"/>
</dbReference>
<dbReference type="EMBL" id="CP015614">
    <property type="protein sequence ID" value="ANF54168.1"/>
    <property type="molecule type" value="Genomic_DNA"/>
</dbReference>
<feature type="binding site" evidence="2">
    <location>
        <begin position="17"/>
        <end position="24"/>
    </location>
    <ligand>
        <name>ATP</name>
        <dbReference type="ChEBI" id="CHEBI:30616"/>
    </ligand>
</feature>
<dbReference type="InterPro" id="IPR043129">
    <property type="entry name" value="ATPase_NBD"/>
</dbReference>
<dbReference type="eggNOG" id="COG2377">
    <property type="taxonomic scope" value="Bacteria"/>
</dbReference>
<dbReference type="GO" id="GO:0097175">
    <property type="term" value="P:1,6-anhydro-N-acetyl-beta-muramic acid catabolic process"/>
    <property type="evidence" value="ECO:0007669"/>
    <property type="project" value="UniProtKB-UniRule"/>
</dbReference>
<keyword evidence="4" id="KW-1185">Reference proteome</keyword>
<comment type="pathway">
    <text evidence="2">Amino-sugar metabolism; 1,6-anhydro-N-acetylmuramate degradation.</text>
</comment>
<comment type="pathway">
    <text evidence="2">Cell wall biogenesis; peptidoglycan recycling.</text>
</comment>
<dbReference type="Pfam" id="PF03702">
    <property type="entry name" value="AnmK"/>
    <property type="match status" value="1"/>
</dbReference>
<accession>A0A172Y4P3</accession>
<dbReference type="NCBIfam" id="NF007141">
    <property type="entry name" value="PRK09585.1-5"/>
    <property type="match status" value="1"/>
</dbReference>
<dbReference type="UniPathway" id="UPA00343"/>
<keyword evidence="2" id="KW-0547">Nucleotide-binding</keyword>
<dbReference type="GO" id="GO:0009254">
    <property type="term" value="P:peptidoglycan turnover"/>
    <property type="evidence" value="ECO:0007669"/>
    <property type="project" value="UniProtKB-UniRule"/>
</dbReference>
<keyword evidence="2" id="KW-0067">ATP-binding</keyword>
<name>A0A172Y4P3_9CAUL</name>
<comment type="function">
    <text evidence="2">Catalyzes the specific phosphorylation of 1,6-anhydro-N-acetylmuramic acid (anhMurNAc) with the simultaneous cleavage of the 1,6-anhydro ring, generating MurNAc-6-P. Is required for the utilization of anhMurNAc either imported from the medium or derived from its own cell wall murein, and thus plays a role in cell wall recycling.</text>
</comment>
<reference evidence="3 4" key="1">
    <citation type="journal article" date="2014" name="Genome Announc.">
        <title>Genome Sequence of a Promising Hydrogen-Producing Facultative Anaerobic Bacterium, Brevundimonas naejangsanensis Strain B1.</title>
        <authorList>
            <person name="Su H."/>
            <person name="Zhang T."/>
            <person name="Bao M."/>
            <person name="Jiang Y."/>
            <person name="Wang Y."/>
            <person name="Tan T."/>
        </authorList>
    </citation>
    <scope>NUCLEOTIDE SEQUENCE [LARGE SCALE GENOMIC DNA]</scope>
    <source>
        <strain evidence="3 4">B1</strain>
    </source>
</reference>
<organism evidence="3 4">
    <name type="scientific">Brevundimonas naejangsanensis</name>
    <dbReference type="NCBI Taxonomy" id="588932"/>
    <lineage>
        <taxon>Bacteria</taxon>
        <taxon>Pseudomonadati</taxon>
        <taxon>Pseudomonadota</taxon>
        <taxon>Alphaproteobacteria</taxon>
        <taxon>Caulobacterales</taxon>
        <taxon>Caulobacteraceae</taxon>
        <taxon>Brevundimonas</taxon>
    </lineage>
</organism>
<dbReference type="OrthoDB" id="9763949at2"/>
<keyword evidence="1 2" id="KW-0119">Carbohydrate metabolism</keyword>
<dbReference type="AlphaFoldDB" id="A0A172Y4P3"/>
<dbReference type="InterPro" id="IPR005338">
    <property type="entry name" value="Anhydro_N_Ac-Mur_kinase"/>
</dbReference>
<proteinExistence type="inferred from homology"/>
<dbReference type="SUPFAM" id="SSF53067">
    <property type="entry name" value="Actin-like ATPase domain"/>
    <property type="match status" value="1"/>
</dbReference>
<protein>
    <recommendedName>
        <fullName evidence="2">Anhydro-N-acetylmuramic acid kinase</fullName>
        <ecNumber evidence="2">2.7.1.170</ecNumber>
    </recommendedName>
    <alternativeName>
        <fullName evidence="2">AnhMurNAc kinase</fullName>
    </alternativeName>
</protein>
<dbReference type="UniPathway" id="UPA00544"/>